<protein>
    <submittedName>
        <fullName evidence="2">Anaphase-promoting complex subunit 2</fullName>
    </submittedName>
</protein>
<keyword evidence="3" id="KW-1185">Reference proteome</keyword>
<feature type="non-terminal residue" evidence="2">
    <location>
        <position position="602"/>
    </location>
</feature>
<dbReference type="PANTHER" id="PTHR45957:SF1">
    <property type="entry name" value="ANAPHASE-PROMOTING COMPLEX SUBUNIT 2"/>
    <property type="match status" value="1"/>
</dbReference>
<dbReference type="PANTHER" id="PTHR45957">
    <property type="entry name" value="ANAPHASE-PROMOTING COMPLEX SUBUNIT 2"/>
    <property type="match status" value="1"/>
</dbReference>
<dbReference type="EMBL" id="KK103352">
    <property type="protein sequence ID" value="KIY95734.1"/>
    <property type="molecule type" value="Genomic_DNA"/>
</dbReference>
<organism evidence="2 3">
    <name type="scientific">Monoraphidium neglectum</name>
    <dbReference type="NCBI Taxonomy" id="145388"/>
    <lineage>
        <taxon>Eukaryota</taxon>
        <taxon>Viridiplantae</taxon>
        <taxon>Chlorophyta</taxon>
        <taxon>core chlorophytes</taxon>
        <taxon>Chlorophyceae</taxon>
        <taxon>CS clade</taxon>
        <taxon>Sphaeropleales</taxon>
        <taxon>Selenastraceae</taxon>
        <taxon>Monoraphidium</taxon>
    </lineage>
</organism>
<dbReference type="GeneID" id="25729570"/>
<proteinExistence type="predicted"/>
<dbReference type="OrthoDB" id="5581181at2759"/>
<reference evidence="2 3" key="1">
    <citation type="journal article" date="2013" name="BMC Genomics">
        <title>Reconstruction of the lipid metabolism for the microalga Monoraphidium neglectum from its genome sequence reveals characteristics suitable for biofuel production.</title>
        <authorList>
            <person name="Bogen C."/>
            <person name="Al-Dilaimi A."/>
            <person name="Albersmeier A."/>
            <person name="Wichmann J."/>
            <person name="Grundmann M."/>
            <person name="Rupp O."/>
            <person name="Lauersen K.J."/>
            <person name="Blifernez-Klassen O."/>
            <person name="Kalinowski J."/>
            <person name="Goesmann A."/>
            <person name="Mussgnug J.H."/>
            <person name="Kruse O."/>
        </authorList>
    </citation>
    <scope>NUCLEOTIDE SEQUENCE [LARGE SCALE GENOMIC DNA]</scope>
    <source>
        <strain evidence="2 3">SAG 48.87</strain>
    </source>
</reference>
<feature type="domain" description="Anaphase-promoting complex subunit 2 TPR repeats" evidence="1">
    <location>
        <begin position="371"/>
        <end position="481"/>
    </location>
</feature>
<gene>
    <name evidence="2" type="ORF">MNEG_12229</name>
</gene>
<dbReference type="RefSeq" id="XP_013894754.1">
    <property type="nucleotide sequence ID" value="XM_014039300.1"/>
</dbReference>
<dbReference type="GO" id="GO:0007091">
    <property type="term" value="P:metaphase/anaphase transition of mitotic cell cycle"/>
    <property type="evidence" value="ECO:0007669"/>
    <property type="project" value="TreeGrafter"/>
</dbReference>
<name>A0A0D2LW87_9CHLO</name>
<dbReference type="GO" id="GO:0070979">
    <property type="term" value="P:protein K11-linked ubiquitination"/>
    <property type="evidence" value="ECO:0007669"/>
    <property type="project" value="TreeGrafter"/>
</dbReference>
<dbReference type="STRING" id="145388.A0A0D2LW87"/>
<dbReference type="KEGG" id="mng:MNEG_12229"/>
<dbReference type="Pfam" id="PF25773">
    <property type="entry name" value="TPR_ANAPC2"/>
    <property type="match status" value="1"/>
</dbReference>
<dbReference type="InterPro" id="IPR057975">
    <property type="entry name" value="TPR_ANAPC2"/>
</dbReference>
<dbReference type="AlphaFoldDB" id="A0A0D2LW87"/>
<accession>A0A0D2LW87</accession>
<evidence type="ECO:0000313" key="2">
    <source>
        <dbReference type="EMBL" id="KIY95734.1"/>
    </source>
</evidence>
<sequence length="602" mass="60285">MEEAGALWACGLTEVLVSFVYQHIEDALRRLHVESFWRRLQQPQPREGLEEQLLGALQGLAAAVTGQQQQLACLSQQLLGAAGAAGASVGGALGPGGRGGLASLLVGLLPRHRTLVAATLQSTAPLSMTALLRRYYSSKLAELCSAMEARSGGAPLCGDLDACDDQQRRGARGRLLAGCLDEDDDASMSSGEGGAGSDDAGGASGGLEALGCGGDAIGGGGGGEFPGLSSAGAAAALAALGPTWGWRLQRVSSCLVALGLEAASEEAYTAVVNRQGRAGAGRGGRLTHVQRRLQAMASKVLDRRVLPAAQRTACHVPLEFLRLLLAKGPAGSGGGGVDGYGGAPEAGGVCDPGPWGWGAAEADDDEAMLRLQEWRLRLAYLLLETLGALRTGDMFDAAVDYPDSAPAIADLAECLRHTNLAASFAQRFGAALRARLLHAGAATGDIIATYVSTIRALHTVDPSGALLDAVGEPVRAYLRRRPDTIRAIVSLITDDGGGDDGDDGAGGGGAGGLLAELAGAGGLGGGAGGAAGGGRGGPGAWAAEGEGDEAAIRLLQGLEQGGGTAAGAGSDGAAPGAPAAAPDVVSLLIGIYGGARPFLEEY</sequence>
<dbReference type="GO" id="GO:0005680">
    <property type="term" value="C:anaphase-promoting complex"/>
    <property type="evidence" value="ECO:0007669"/>
    <property type="project" value="TreeGrafter"/>
</dbReference>
<evidence type="ECO:0000313" key="3">
    <source>
        <dbReference type="Proteomes" id="UP000054498"/>
    </source>
</evidence>
<evidence type="ECO:0000259" key="1">
    <source>
        <dbReference type="Pfam" id="PF25773"/>
    </source>
</evidence>
<dbReference type="InterPro" id="IPR044554">
    <property type="entry name" value="ANAPC2"/>
</dbReference>
<dbReference type="Proteomes" id="UP000054498">
    <property type="component" value="Unassembled WGS sequence"/>
</dbReference>